<proteinExistence type="predicted"/>
<keyword evidence="2" id="KW-1185">Reference proteome</keyword>
<dbReference type="Proteomes" id="UP001516400">
    <property type="component" value="Unassembled WGS sequence"/>
</dbReference>
<evidence type="ECO:0000313" key="2">
    <source>
        <dbReference type="Proteomes" id="UP001516400"/>
    </source>
</evidence>
<accession>A0ABD2NRM4</accession>
<name>A0ABD2NRM4_9CUCU</name>
<organism evidence="1 2">
    <name type="scientific">Cryptolaemus montrouzieri</name>
    <dbReference type="NCBI Taxonomy" id="559131"/>
    <lineage>
        <taxon>Eukaryota</taxon>
        <taxon>Metazoa</taxon>
        <taxon>Ecdysozoa</taxon>
        <taxon>Arthropoda</taxon>
        <taxon>Hexapoda</taxon>
        <taxon>Insecta</taxon>
        <taxon>Pterygota</taxon>
        <taxon>Neoptera</taxon>
        <taxon>Endopterygota</taxon>
        <taxon>Coleoptera</taxon>
        <taxon>Polyphaga</taxon>
        <taxon>Cucujiformia</taxon>
        <taxon>Coccinelloidea</taxon>
        <taxon>Coccinellidae</taxon>
        <taxon>Scymninae</taxon>
        <taxon>Scymnini</taxon>
        <taxon>Cryptolaemus</taxon>
    </lineage>
</organism>
<dbReference type="EMBL" id="JABFTP020000144">
    <property type="protein sequence ID" value="KAL3281358.1"/>
    <property type="molecule type" value="Genomic_DNA"/>
</dbReference>
<dbReference type="AlphaFoldDB" id="A0ABD2NRM4"/>
<sequence>MSEIWHKNLHETNKSCTKSDNTQTTQFQTKKNLRKTSITLSFTDENIQQTQPPWITKAPKVNLELDALGAKSNTKPSNYQLLHDRIRENHPDHSYYYTDRSKTVEGAGCSIVLDDIEPQVWSFKLPRDAEIFA</sequence>
<evidence type="ECO:0000313" key="1">
    <source>
        <dbReference type="EMBL" id="KAL3281358.1"/>
    </source>
</evidence>
<gene>
    <name evidence="1" type="ORF">HHI36_004570</name>
</gene>
<comment type="caution">
    <text evidence="1">The sequence shown here is derived from an EMBL/GenBank/DDBJ whole genome shotgun (WGS) entry which is preliminary data.</text>
</comment>
<reference evidence="1 2" key="1">
    <citation type="journal article" date="2021" name="BMC Biol.">
        <title>Horizontally acquired antibacterial genes associated with adaptive radiation of ladybird beetles.</title>
        <authorList>
            <person name="Li H.S."/>
            <person name="Tang X.F."/>
            <person name="Huang Y.H."/>
            <person name="Xu Z.Y."/>
            <person name="Chen M.L."/>
            <person name="Du X.Y."/>
            <person name="Qiu B.Y."/>
            <person name="Chen P.T."/>
            <person name="Zhang W."/>
            <person name="Slipinski A."/>
            <person name="Escalona H.E."/>
            <person name="Waterhouse R.M."/>
            <person name="Zwick A."/>
            <person name="Pang H."/>
        </authorList>
    </citation>
    <scope>NUCLEOTIDE SEQUENCE [LARGE SCALE GENOMIC DNA]</scope>
    <source>
        <strain evidence="1">SYSU2018</strain>
    </source>
</reference>
<protein>
    <submittedName>
        <fullName evidence="1">Uncharacterized protein</fullName>
    </submittedName>
</protein>